<sequence length="261" mass="28180">MAHNHMIEMLDLDAEVLHDYHSEVIAWVGREAAGQPRIADLGAGSGTGSLALARELPGARVTALDVDPEMLAHLRARAEAEGLGDRIGTVEADLDQPWPGLGPIDVVWAASSMHHMADPARALASAFGVLQPGGLLVVAELDSFPRFLTGTPDEPVEDAGHVAMDKRRHEAGLHMHENWGALISRAGFAEVTERHFDIALPAPLPPTGARYAQVTLSRMRHGLEDRLPAAELATLDRIVTGLPGRTDLSVRTERTVWLARR</sequence>
<proteinExistence type="predicted"/>
<evidence type="ECO:0000259" key="1">
    <source>
        <dbReference type="Pfam" id="PF13649"/>
    </source>
</evidence>
<dbReference type="Proteomes" id="UP001151002">
    <property type="component" value="Unassembled WGS sequence"/>
</dbReference>
<accession>A0ABT4AYY7</accession>
<name>A0ABT4AYY7_9ACTN</name>
<keyword evidence="2" id="KW-0808">Transferase</keyword>
<protein>
    <submittedName>
        <fullName evidence="2">Class I SAM-dependent methyltransferase</fullName>
    </submittedName>
</protein>
<dbReference type="GO" id="GO:0008168">
    <property type="term" value="F:methyltransferase activity"/>
    <property type="evidence" value="ECO:0007669"/>
    <property type="project" value="UniProtKB-KW"/>
</dbReference>
<keyword evidence="2" id="KW-0489">Methyltransferase</keyword>
<feature type="domain" description="Methyltransferase" evidence="1">
    <location>
        <begin position="38"/>
        <end position="134"/>
    </location>
</feature>
<evidence type="ECO:0000313" key="2">
    <source>
        <dbReference type="EMBL" id="MCY1138568.1"/>
    </source>
</evidence>
<evidence type="ECO:0000313" key="3">
    <source>
        <dbReference type="Proteomes" id="UP001151002"/>
    </source>
</evidence>
<dbReference type="EMBL" id="JAPNTZ010000004">
    <property type="protein sequence ID" value="MCY1138568.1"/>
    <property type="molecule type" value="Genomic_DNA"/>
</dbReference>
<dbReference type="Gene3D" id="3.40.50.150">
    <property type="entry name" value="Vaccinia Virus protein VP39"/>
    <property type="match status" value="1"/>
</dbReference>
<reference evidence="2" key="1">
    <citation type="submission" date="2022-11" db="EMBL/GenBank/DDBJ databases">
        <authorList>
            <person name="Somphong A."/>
            <person name="Phongsopitanun W."/>
        </authorList>
    </citation>
    <scope>NUCLEOTIDE SEQUENCE</scope>
    <source>
        <strain evidence="2">Pm04-4</strain>
    </source>
</reference>
<dbReference type="GO" id="GO:0032259">
    <property type="term" value="P:methylation"/>
    <property type="evidence" value="ECO:0007669"/>
    <property type="project" value="UniProtKB-KW"/>
</dbReference>
<dbReference type="SUPFAM" id="SSF53335">
    <property type="entry name" value="S-adenosyl-L-methionine-dependent methyltransferases"/>
    <property type="match status" value="1"/>
</dbReference>
<dbReference type="InterPro" id="IPR041698">
    <property type="entry name" value="Methyltransf_25"/>
</dbReference>
<dbReference type="Pfam" id="PF13649">
    <property type="entry name" value="Methyltransf_25"/>
    <property type="match status" value="1"/>
</dbReference>
<dbReference type="RefSeq" id="WP_267562634.1">
    <property type="nucleotide sequence ID" value="NZ_JAPNTZ010000004.1"/>
</dbReference>
<dbReference type="InterPro" id="IPR029063">
    <property type="entry name" value="SAM-dependent_MTases_sf"/>
</dbReference>
<comment type="caution">
    <text evidence="2">The sequence shown here is derived from an EMBL/GenBank/DDBJ whole genome shotgun (WGS) entry which is preliminary data.</text>
</comment>
<keyword evidence="3" id="KW-1185">Reference proteome</keyword>
<organism evidence="2 3">
    <name type="scientific">Paractinoplanes pyxinae</name>
    <dbReference type="NCBI Taxonomy" id="2997416"/>
    <lineage>
        <taxon>Bacteria</taxon>
        <taxon>Bacillati</taxon>
        <taxon>Actinomycetota</taxon>
        <taxon>Actinomycetes</taxon>
        <taxon>Micromonosporales</taxon>
        <taxon>Micromonosporaceae</taxon>
        <taxon>Paractinoplanes</taxon>
    </lineage>
</organism>
<gene>
    <name evidence="2" type="ORF">OWR29_11210</name>
</gene>
<dbReference type="PANTHER" id="PTHR43591:SF99">
    <property type="entry name" value="OS06G0646000 PROTEIN"/>
    <property type="match status" value="1"/>
</dbReference>
<dbReference type="PANTHER" id="PTHR43591">
    <property type="entry name" value="METHYLTRANSFERASE"/>
    <property type="match status" value="1"/>
</dbReference>
<dbReference type="CDD" id="cd02440">
    <property type="entry name" value="AdoMet_MTases"/>
    <property type="match status" value="1"/>
</dbReference>